<feature type="transmembrane region" description="Helical" evidence="2">
    <location>
        <begin position="73"/>
        <end position="91"/>
    </location>
</feature>
<evidence type="ECO:0000256" key="1">
    <source>
        <dbReference type="SAM" id="MobiDB-lite"/>
    </source>
</evidence>
<name>A0A7D5KJV1_9EURY</name>
<feature type="region of interest" description="Disordered" evidence="1">
    <location>
        <begin position="1"/>
        <end position="24"/>
    </location>
</feature>
<dbReference type="RefSeq" id="WP_179167730.1">
    <property type="nucleotide sequence ID" value="NZ_CP058529.1"/>
</dbReference>
<evidence type="ECO:0000259" key="3">
    <source>
        <dbReference type="Pfam" id="PF26256"/>
    </source>
</evidence>
<dbReference type="Pfam" id="PF26256">
    <property type="entry name" value="DUF8060"/>
    <property type="match status" value="1"/>
</dbReference>
<dbReference type="GeneID" id="56027318"/>
<organism evidence="4 5">
    <name type="scientific">Halorarum halophilum</name>
    <dbReference type="NCBI Taxonomy" id="2743090"/>
    <lineage>
        <taxon>Archaea</taxon>
        <taxon>Methanobacteriati</taxon>
        <taxon>Methanobacteriota</taxon>
        <taxon>Stenosarchaea group</taxon>
        <taxon>Halobacteria</taxon>
        <taxon>Halobacteriales</taxon>
        <taxon>Haloferacaceae</taxon>
        <taxon>Halorarum</taxon>
    </lineage>
</organism>
<reference evidence="4 5" key="1">
    <citation type="submission" date="2020-07" db="EMBL/GenBank/DDBJ databases">
        <title>Gai3-2, isolated from salt lake.</title>
        <authorList>
            <person name="Cui H."/>
            <person name="Shi X."/>
        </authorList>
    </citation>
    <scope>NUCLEOTIDE SEQUENCE [LARGE SCALE GENOMIC DNA]</scope>
    <source>
        <strain evidence="4 5">Gai3-2</strain>
    </source>
</reference>
<keyword evidence="2" id="KW-0812">Transmembrane</keyword>
<proteinExistence type="predicted"/>
<protein>
    <recommendedName>
        <fullName evidence="3">DUF8060 domain-containing protein</fullName>
    </recommendedName>
</protein>
<accession>A0A7D5KJV1</accession>
<keyword evidence="5" id="KW-1185">Reference proteome</keyword>
<keyword evidence="2" id="KW-0472">Membrane</keyword>
<dbReference type="AlphaFoldDB" id="A0A7D5KJV1"/>
<evidence type="ECO:0000313" key="4">
    <source>
        <dbReference type="EMBL" id="QLG26155.1"/>
    </source>
</evidence>
<gene>
    <name evidence="4" type="ORF">HUG10_00755</name>
</gene>
<dbReference type="Proteomes" id="UP000509750">
    <property type="component" value="Chromosome"/>
</dbReference>
<evidence type="ECO:0000256" key="2">
    <source>
        <dbReference type="SAM" id="Phobius"/>
    </source>
</evidence>
<sequence>MTDAPTTDRTEQRDDRHATDADGGDRDIATLLNRIALAALVLLALVAALQFYLAVSATIDRWVVREYRSLFRAAFNLALLLLAGYGISVQVRRLR</sequence>
<dbReference type="InterPro" id="IPR058373">
    <property type="entry name" value="DUF8060"/>
</dbReference>
<feature type="domain" description="DUF8060" evidence="3">
    <location>
        <begin position="6"/>
        <end position="95"/>
    </location>
</feature>
<evidence type="ECO:0000313" key="5">
    <source>
        <dbReference type="Proteomes" id="UP000509750"/>
    </source>
</evidence>
<keyword evidence="2" id="KW-1133">Transmembrane helix</keyword>
<dbReference type="EMBL" id="CP058529">
    <property type="protein sequence ID" value="QLG26155.1"/>
    <property type="molecule type" value="Genomic_DNA"/>
</dbReference>
<feature type="transmembrane region" description="Helical" evidence="2">
    <location>
        <begin position="35"/>
        <end position="53"/>
    </location>
</feature>
<dbReference type="KEGG" id="halg:HUG10_00755"/>
<dbReference type="OrthoDB" id="307104at2157"/>